<keyword evidence="2" id="KW-1185">Reference proteome</keyword>
<sequence length="172" mass="20620">MEPDKTPYRTHSFEVEQINRNISIYKRHPTTKMCRESRWPYTDQLTPQEIACLRDSYCGRRKKKTCVEYVSNYDRINNPVMGYDQRLLKDNMFHKPTVMISARKEEMTRKVNVEVNMSYGRYRDYMIDNVNLLYPREFLCHKQFTRGNGMRTLPPLNVVDQPRSALPDKQNQ</sequence>
<evidence type="ECO:0000313" key="3">
    <source>
        <dbReference type="RefSeq" id="XP_055892303.1"/>
    </source>
</evidence>
<gene>
    <name evidence="3 4" type="primary">LOC106064145</name>
</gene>
<organism evidence="2 4">
    <name type="scientific">Biomphalaria glabrata</name>
    <name type="common">Bloodfluke planorb</name>
    <name type="synonym">Freshwater snail</name>
    <dbReference type="NCBI Taxonomy" id="6526"/>
    <lineage>
        <taxon>Eukaryota</taxon>
        <taxon>Metazoa</taxon>
        <taxon>Spiralia</taxon>
        <taxon>Lophotrochozoa</taxon>
        <taxon>Mollusca</taxon>
        <taxon>Gastropoda</taxon>
        <taxon>Heterobranchia</taxon>
        <taxon>Euthyneura</taxon>
        <taxon>Panpulmonata</taxon>
        <taxon>Hygrophila</taxon>
        <taxon>Lymnaeoidea</taxon>
        <taxon>Planorbidae</taxon>
        <taxon>Biomphalaria</taxon>
    </lineage>
</organism>
<dbReference type="RefSeq" id="XP_055892303.1">
    <property type="nucleotide sequence ID" value="XM_056036328.1"/>
</dbReference>
<proteinExistence type="predicted"/>
<evidence type="ECO:0000256" key="1">
    <source>
        <dbReference type="SAM" id="MobiDB-lite"/>
    </source>
</evidence>
<dbReference type="OrthoDB" id="6040371at2759"/>
<evidence type="ECO:0000313" key="4">
    <source>
        <dbReference type="RefSeq" id="XP_055892304.1"/>
    </source>
</evidence>
<dbReference type="Pfam" id="PF15074">
    <property type="entry name" value="CFAP90"/>
    <property type="match status" value="1"/>
</dbReference>
<dbReference type="InterPro" id="IPR027901">
    <property type="entry name" value="CFAP90"/>
</dbReference>
<dbReference type="Proteomes" id="UP001165740">
    <property type="component" value="Chromosome 7"/>
</dbReference>
<reference evidence="3 4" key="1">
    <citation type="submission" date="2025-04" db="UniProtKB">
        <authorList>
            <consortium name="RefSeq"/>
        </authorList>
    </citation>
    <scope>IDENTIFICATION</scope>
</reference>
<dbReference type="OMA" id="ANSIYGH"/>
<dbReference type="RefSeq" id="XP_055892304.1">
    <property type="nucleotide sequence ID" value="XM_056036329.1"/>
</dbReference>
<accession>A0A9W3AYL8</accession>
<protein>
    <submittedName>
        <fullName evidence="3 4">Uncharacterized protein LOC106064145</fullName>
    </submittedName>
</protein>
<dbReference type="GeneID" id="106064145"/>
<evidence type="ECO:0000313" key="2">
    <source>
        <dbReference type="Proteomes" id="UP001165740"/>
    </source>
</evidence>
<name>A0A9W3AYL8_BIOGL</name>
<feature type="region of interest" description="Disordered" evidence="1">
    <location>
        <begin position="151"/>
        <end position="172"/>
    </location>
</feature>
<dbReference type="AlphaFoldDB" id="A0A9W3AYL8"/>